<reference evidence="3 4" key="1">
    <citation type="submission" date="2016-10" db="EMBL/GenBank/DDBJ databases">
        <authorList>
            <person name="de Groot N.N."/>
        </authorList>
    </citation>
    <scope>NUCLEOTIDE SEQUENCE [LARGE SCALE GENOMIC DNA]</scope>
    <source>
        <strain evidence="3 4">CGMCC 1.10959</strain>
    </source>
</reference>
<dbReference type="CDD" id="cd19094">
    <property type="entry name" value="AKR_Tas-like"/>
    <property type="match status" value="1"/>
</dbReference>
<organism evidence="3 4">
    <name type="scientific">Sedimentitalea nanhaiensis</name>
    <dbReference type="NCBI Taxonomy" id="999627"/>
    <lineage>
        <taxon>Bacteria</taxon>
        <taxon>Pseudomonadati</taxon>
        <taxon>Pseudomonadota</taxon>
        <taxon>Alphaproteobacteria</taxon>
        <taxon>Rhodobacterales</taxon>
        <taxon>Paracoccaceae</taxon>
        <taxon>Sedimentitalea</taxon>
    </lineage>
</organism>
<dbReference type="RefSeq" id="WP_027260860.1">
    <property type="nucleotide sequence ID" value="NZ_FPAW01000007.1"/>
</dbReference>
<gene>
    <name evidence="3" type="ORF">SAMN05216236_107128</name>
</gene>
<dbReference type="InterPro" id="IPR023210">
    <property type="entry name" value="NADP_OxRdtase_dom"/>
</dbReference>
<dbReference type="PANTHER" id="PTHR43364:SF4">
    <property type="entry name" value="NAD(P)-LINKED OXIDOREDUCTASE SUPERFAMILY PROTEIN"/>
    <property type="match status" value="1"/>
</dbReference>
<dbReference type="Gene3D" id="3.20.20.100">
    <property type="entry name" value="NADP-dependent oxidoreductase domain"/>
    <property type="match status" value="1"/>
</dbReference>
<keyword evidence="1" id="KW-0560">Oxidoreductase</keyword>
<dbReference type="eggNOG" id="COG0667">
    <property type="taxonomic scope" value="Bacteria"/>
</dbReference>
<dbReference type="InterPro" id="IPR036812">
    <property type="entry name" value="NAD(P)_OxRdtase_dom_sf"/>
</dbReference>
<evidence type="ECO:0000259" key="2">
    <source>
        <dbReference type="Pfam" id="PF00248"/>
    </source>
</evidence>
<keyword evidence="4" id="KW-1185">Reference proteome</keyword>
<dbReference type="OrthoDB" id="9803483at2"/>
<accession>A0A1I7AQQ7</accession>
<dbReference type="AlphaFoldDB" id="A0A1I7AQQ7"/>
<protein>
    <submittedName>
        <fullName evidence="3">Predicted oxidoreductase</fullName>
    </submittedName>
</protein>
<proteinExistence type="predicted"/>
<dbReference type="SUPFAM" id="SSF51430">
    <property type="entry name" value="NAD(P)-linked oxidoreductase"/>
    <property type="match status" value="1"/>
</dbReference>
<dbReference type="Pfam" id="PF00248">
    <property type="entry name" value="Aldo_ket_red"/>
    <property type="match status" value="1"/>
</dbReference>
<feature type="domain" description="NADP-dependent oxidoreductase" evidence="2">
    <location>
        <begin position="15"/>
        <end position="338"/>
    </location>
</feature>
<dbReference type="InterPro" id="IPR050523">
    <property type="entry name" value="AKR_Detox_Biosynth"/>
</dbReference>
<sequence length="348" mass="38297">MQMNPLGRTGLTVSELCLGTMTFGTQTSEAEGHAQIDRALAAGINFIDTAEMYPVNPVRKETVGRTEEIIGAWNAANPARRADYVLATKHSGEGLQIVRDGAPISSATIPATIEGSLRRLQTDYIDLYQFHWPNRGSYMFRKNWTYDPSRQDRSATIANIEDCLEALQHQVDKGNIRHFGLSNESAWGAAQWLRLSEDRGWPRVASIQNEYSLLCRLYDTDLAELSANEDVGLLAFSPLGTGLLTGKYQGGAVPQGSRKSLSPELGGRETARVHGAVEAYLNIARKHGLDPVHMALAWCRSRPFMASAIFGATRMDQLDRVLASTDVALSDEVLADIDLAHRAHPMPY</sequence>
<evidence type="ECO:0000256" key="1">
    <source>
        <dbReference type="ARBA" id="ARBA00023002"/>
    </source>
</evidence>
<dbReference type="Proteomes" id="UP000182466">
    <property type="component" value="Unassembled WGS sequence"/>
</dbReference>
<dbReference type="STRING" id="999627.SAMN05216236_107128"/>
<dbReference type="GO" id="GO:0016491">
    <property type="term" value="F:oxidoreductase activity"/>
    <property type="evidence" value="ECO:0007669"/>
    <property type="project" value="UniProtKB-KW"/>
</dbReference>
<evidence type="ECO:0000313" key="3">
    <source>
        <dbReference type="EMBL" id="SFT77301.1"/>
    </source>
</evidence>
<dbReference type="EMBL" id="FPAW01000007">
    <property type="protein sequence ID" value="SFT77301.1"/>
    <property type="molecule type" value="Genomic_DNA"/>
</dbReference>
<name>A0A1I7AQQ7_9RHOB</name>
<dbReference type="PANTHER" id="PTHR43364">
    <property type="entry name" value="NADH-SPECIFIC METHYLGLYOXAL REDUCTASE-RELATED"/>
    <property type="match status" value="1"/>
</dbReference>
<evidence type="ECO:0000313" key="4">
    <source>
        <dbReference type="Proteomes" id="UP000182466"/>
    </source>
</evidence>